<dbReference type="EMBL" id="CM043801">
    <property type="protein sequence ID" value="KAI4810304.1"/>
    <property type="molecule type" value="Genomic_DNA"/>
</dbReference>
<sequence length="597" mass="66523">GGRAVLCLYGYSNQQPDGLSFPDDVTDPDVGRVAAVTLEVMSLRMELEMLTKEAHPHPEFYERIIPTLRHKDVGLNTDAVVCHFPSSCHTDSQTKSLALPLHHHSSRGGNQGLLTTHQSVRNIQVCSTSSNKHPENCTICGIFRISAHCVTCLLGLCSECDRLYHSYPERANHRRTAVSSSSSTWCCLHCTKANSVHNVLCEECERPRLELISSKADESQPATVTVGVSVLYLPDYSPATVCEMCAWLVRSPPPSLWKLRPPLLSDGCRPLPIKPKGPAPEDLDSWRQRLMKEEGLKLIQLIRDGEKKGVSPEEVFTSMRVAGDSSILPCRWLKTELPLLMDNITTLVATSPLSSRPCDAKDAGKEVEPAENQGVVQLSRAEAKQAWLTAGGDTERAARQALRDRLSKVKELSPLGFSDEAPCHEALRQSGGEVRGALALLQRPLLEPFHKHIWSDKPEPPVDIHHPDKQRICRRLLAVYNLPSWGRCELALSLLLEHSATYSLEDVVQAVRESHDREFIRRVLAKECPICLSVFPHSKMQSLTSCQCSVCCGCFQQHFTIAVRDKHIRDMVCPVCWEPDINDPEHLNSYFSTLGHT</sequence>
<organism evidence="1 2">
    <name type="scientific">Chaenocephalus aceratus</name>
    <name type="common">Blackfin icefish</name>
    <name type="synonym">Chaenichthys aceratus</name>
    <dbReference type="NCBI Taxonomy" id="36190"/>
    <lineage>
        <taxon>Eukaryota</taxon>
        <taxon>Metazoa</taxon>
        <taxon>Chordata</taxon>
        <taxon>Craniata</taxon>
        <taxon>Vertebrata</taxon>
        <taxon>Euteleostomi</taxon>
        <taxon>Actinopterygii</taxon>
        <taxon>Neopterygii</taxon>
        <taxon>Teleostei</taxon>
        <taxon>Neoteleostei</taxon>
        <taxon>Acanthomorphata</taxon>
        <taxon>Eupercaria</taxon>
        <taxon>Perciformes</taxon>
        <taxon>Notothenioidei</taxon>
        <taxon>Channichthyidae</taxon>
        <taxon>Chaenocephalus</taxon>
    </lineage>
</organism>
<name>A0ACB9WC10_CHAAC</name>
<feature type="non-terminal residue" evidence="1">
    <location>
        <position position="597"/>
    </location>
</feature>
<evidence type="ECO:0000313" key="1">
    <source>
        <dbReference type="EMBL" id="KAI4810304.1"/>
    </source>
</evidence>
<protein>
    <submittedName>
        <fullName evidence="1">Uncharacterized protein</fullName>
    </submittedName>
</protein>
<comment type="caution">
    <text evidence="1">The sequence shown here is derived from an EMBL/GenBank/DDBJ whole genome shotgun (WGS) entry which is preliminary data.</text>
</comment>
<keyword evidence="2" id="KW-1185">Reference proteome</keyword>
<reference evidence="1" key="1">
    <citation type="submission" date="2022-05" db="EMBL/GenBank/DDBJ databases">
        <title>Chromosome-level genome of Chaenocephalus aceratus.</title>
        <authorList>
            <person name="Park H."/>
        </authorList>
    </citation>
    <scope>NUCLEOTIDE SEQUENCE</scope>
    <source>
        <strain evidence="1">KU_202001</strain>
    </source>
</reference>
<gene>
    <name evidence="1" type="ORF">KUCAC02_019143</name>
</gene>
<proteinExistence type="predicted"/>
<accession>A0ACB9WC10</accession>
<dbReference type="Proteomes" id="UP001057452">
    <property type="component" value="Chromosome 17"/>
</dbReference>
<evidence type="ECO:0000313" key="2">
    <source>
        <dbReference type="Proteomes" id="UP001057452"/>
    </source>
</evidence>
<feature type="non-terminal residue" evidence="1">
    <location>
        <position position="1"/>
    </location>
</feature>